<keyword evidence="3" id="KW-0732">Signal</keyword>
<dbReference type="PANTHER" id="PTHR11567">
    <property type="entry name" value="ACID PHOSPHATASE-RELATED"/>
    <property type="match status" value="1"/>
</dbReference>
<protein>
    <recommendedName>
        <fullName evidence="6">Acid phosphatase</fullName>
    </recommendedName>
</protein>
<sequence>MWLRIFIFTVLFNAVNAELVQLLAIWRHGDRAPGSLPYSKDQNGVTAWPRGWDQLTNIGIDQTYELGTFLRQRYVEGSQLFGPNFDKSKVFIQASDSERALESAQSVATALFPPIGNRVWNSNLSWQPVPIHSNGIDRQDTLLKPTSYDCPKYEKIKDDDQKMLASRFDSQFGDLFKFLTEMTGDSISGINADGLNDIQREIIHGLPQPNWVSGRVGNVSILPTIMDIKRQMRLEEFNSDEKGKFRGGYLLNNWLSYLEALRDGKKTFSAVLYSSHDGTLNALQSAMGMQNGELVPYAAAILLEVSRSSINDDLKVQVFYRNTTQQPPYLMEIPGCSNPCPINQFLNVYEQMRIRNLTEMNELCGNDKTTSTALNLSIFTIFSLFLAYYSC</sequence>
<dbReference type="Gene3D" id="3.40.50.1240">
    <property type="entry name" value="Phosphoglycerate mutase-like"/>
    <property type="match status" value="1"/>
</dbReference>
<keyword evidence="4" id="KW-1185">Reference proteome</keyword>
<evidence type="ECO:0000313" key="5">
    <source>
        <dbReference type="WBParaSite" id="MBELARI_LOCUS8293"/>
    </source>
</evidence>
<dbReference type="PANTHER" id="PTHR11567:SF194">
    <property type="entry name" value="LYSOSOMAL ACID PHOSPHATASE"/>
    <property type="match status" value="1"/>
</dbReference>
<dbReference type="WBParaSite" id="MBELARI_LOCUS8293">
    <property type="protein sequence ID" value="MBELARI_LOCUS8293"/>
    <property type="gene ID" value="MBELARI_LOCUS8293"/>
</dbReference>
<proteinExistence type="inferred from homology"/>
<evidence type="ECO:0000256" key="1">
    <source>
        <dbReference type="ARBA" id="ARBA00000032"/>
    </source>
</evidence>
<comment type="similarity">
    <text evidence="2">Belongs to the histidine acid phosphatase family.</text>
</comment>
<evidence type="ECO:0000256" key="2">
    <source>
        <dbReference type="ARBA" id="ARBA00005375"/>
    </source>
</evidence>
<feature type="chain" id="PRO_5042074277" description="Acid phosphatase" evidence="3">
    <location>
        <begin position="18"/>
        <end position="391"/>
    </location>
</feature>
<dbReference type="InterPro" id="IPR050645">
    <property type="entry name" value="Histidine_acid_phosphatase"/>
</dbReference>
<dbReference type="AlphaFoldDB" id="A0AAF3JBG6"/>
<dbReference type="Proteomes" id="UP000887575">
    <property type="component" value="Unassembled WGS sequence"/>
</dbReference>
<dbReference type="InterPro" id="IPR000560">
    <property type="entry name" value="His_Pase_clade-2"/>
</dbReference>
<dbReference type="Pfam" id="PF00328">
    <property type="entry name" value="His_Phos_2"/>
    <property type="match status" value="1"/>
</dbReference>
<reference evidence="5" key="1">
    <citation type="submission" date="2024-02" db="UniProtKB">
        <authorList>
            <consortium name="WormBaseParasite"/>
        </authorList>
    </citation>
    <scope>IDENTIFICATION</scope>
</reference>
<dbReference type="CDD" id="cd07061">
    <property type="entry name" value="HP_HAP_like"/>
    <property type="match status" value="1"/>
</dbReference>
<evidence type="ECO:0008006" key="6">
    <source>
        <dbReference type="Google" id="ProtNLM"/>
    </source>
</evidence>
<dbReference type="InterPro" id="IPR033379">
    <property type="entry name" value="Acid_Pase_AS"/>
</dbReference>
<dbReference type="PROSITE" id="PS00616">
    <property type="entry name" value="HIS_ACID_PHOSPHAT_1"/>
    <property type="match status" value="1"/>
</dbReference>
<accession>A0AAF3JBG6</accession>
<feature type="signal peptide" evidence="3">
    <location>
        <begin position="1"/>
        <end position="17"/>
    </location>
</feature>
<dbReference type="SUPFAM" id="SSF53254">
    <property type="entry name" value="Phosphoglycerate mutase-like"/>
    <property type="match status" value="1"/>
</dbReference>
<evidence type="ECO:0000256" key="3">
    <source>
        <dbReference type="SAM" id="SignalP"/>
    </source>
</evidence>
<organism evidence="4 5">
    <name type="scientific">Mesorhabditis belari</name>
    <dbReference type="NCBI Taxonomy" id="2138241"/>
    <lineage>
        <taxon>Eukaryota</taxon>
        <taxon>Metazoa</taxon>
        <taxon>Ecdysozoa</taxon>
        <taxon>Nematoda</taxon>
        <taxon>Chromadorea</taxon>
        <taxon>Rhabditida</taxon>
        <taxon>Rhabditina</taxon>
        <taxon>Rhabditomorpha</taxon>
        <taxon>Rhabditoidea</taxon>
        <taxon>Rhabditidae</taxon>
        <taxon>Mesorhabditinae</taxon>
        <taxon>Mesorhabditis</taxon>
    </lineage>
</organism>
<dbReference type="GO" id="GO:0003993">
    <property type="term" value="F:acid phosphatase activity"/>
    <property type="evidence" value="ECO:0007669"/>
    <property type="project" value="UniProtKB-EC"/>
</dbReference>
<evidence type="ECO:0000313" key="4">
    <source>
        <dbReference type="Proteomes" id="UP000887575"/>
    </source>
</evidence>
<comment type="catalytic activity">
    <reaction evidence="1">
        <text>a phosphate monoester + H2O = an alcohol + phosphate</text>
        <dbReference type="Rhea" id="RHEA:15017"/>
        <dbReference type="ChEBI" id="CHEBI:15377"/>
        <dbReference type="ChEBI" id="CHEBI:30879"/>
        <dbReference type="ChEBI" id="CHEBI:43474"/>
        <dbReference type="ChEBI" id="CHEBI:67140"/>
        <dbReference type="EC" id="3.1.3.2"/>
    </reaction>
</comment>
<dbReference type="InterPro" id="IPR029033">
    <property type="entry name" value="His_PPase_superfam"/>
</dbReference>
<name>A0AAF3JBG6_9BILA</name>